<protein>
    <submittedName>
        <fullName evidence="1">Uncharacterized protein</fullName>
    </submittedName>
</protein>
<reference evidence="1" key="1">
    <citation type="submission" date="2020-04" db="EMBL/GenBank/DDBJ databases">
        <authorList>
            <person name="Alioto T."/>
            <person name="Alioto T."/>
            <person name="Gomez Garrido J."/>
        </authorList>
    </citation>
    <scope>NUCLEOTIDE SEQUENCE</scope>
    <source>
        <strain evidence="1">A484AB</strain>
    </source>
</reference>
<dbReference type="AlphaFoldDB" id="A0A6S7KI45"/>
<proteinExistence type="predicted"/>
<gene>
    <name evidence="1" type="ORF">PACLA_8A033782</name>
</gene>
<comment type="caution">
    <text evidence="1">The sequence shown here is derived from an EMBL/GenBank/DDBJ whole genome shotgun (WGS) entry which is preliminary data.</text>
</comment>
<evidence type="ECO:0000313" key="1">
    <source>
        <dbReference type="EMBL" id="CAB4027853.1"/>
    </source>
</evidence>
<sequence length="309" mass="36347">MEGEMKRKFVKEYGMRLRLVLKSKLNGRNKIMAMNTWAVPLLRYGAGVLKWTKDEIAAMDRKTQENSLGWYVKNSVEPLLQQVAKTGVIETERCETKENFKKKAVEELEKAWIDKKMYGQYNRDLGKEVDREKTWWLKKGDLKPETEALLCAAQEQALRTNYVKFHIDRTVESPLCRLCGEKGEHITHLISECKKLAQKEYKRRHDNVARIVHWKLCGLYQLEKAEKWYEHQPNGVIESDNVKILWDFNIQCDHAIECRRPDIVVVLKKEKECKIIDIAVPGDCRIGIKETEKVEKYEELKRKFGKYGQ</sequence>
<organism evidence="1 2">
    <name type="scientific">Paramuricea clavata</name>
    <name type="common">Red gorgonian</name>
    <name type="synonym">Violescent sea-whip</name>
    <dbReference type="NCBI Taxonomy" id="317549"/>
    <lineage>
        <taxon>Eukaryota</taxon>
        <taxon>Metazoa</taxon>
        <taxon>Cnidaria</taxon>
        <taxon>Anthozoa</taxon>
        <taxon>Octocorallia</taxon>
        <taxon>Malacalcyonacea</taxon>
        <taxon>Plexauridae</taxon>
        <taxon>Paramuricea</taxon>
    </lineage>
</organism>
<keyword evidence="2" id="KW-1185">Reference proteome</keyword>
<dbReference type="PANTHER" id="PTHR35450">
    <property type="entry name" value="REVERSE TRANSCRIPTASE DOMAIN-CONTAINING PROTEIN"/>
    <property type="match status" value="1"/>
</dbReference>
<dbReference type="PANTHER" id="PTHR35450:SF2">
    <property type="entry name" value="REVERSE TRANSCRIPTASE DOMAIN-CONTAINING PROTEIN"/>
    <property type="match status" value="1"/>
</dbReference>
<dbReference type="Proteomes" id="UP001152795">
    <property type="component" value="Unassembled WGS sequence"/>
</dbReference>
<accession>A0A6S7KI45</accession>
<name>A0A6S7KI45_PARCT</name>
<evidence type="ECO:0000313" key="2">
    <source>
        <dbReference type="Proteomes" id="UP001152795"/>
    </source>
</evidence>
<dbReference type="EMBL" id="CACRXK020015065">
    <property type="protein sequence ID" value="CAB4027853.1"/>
    <property type="molecule type" value="Genomic_DNA"/>
</dbReference>
<dbReference type="OrthoDB" id="5962029at2759"/>